<dbReference type="Gene3D" id="3.30.1490.20">
    <property type="entry name" value="ATP-grasp fold, A domain"/>
    <property type="match status" value="1"/>
</dbReference>
<evidence type="ECO:0000313" key="8">
    <source>
        <dbReference type="EMBL" id="SDB02915.1"/>
    </source>
</evidence>
<dbReference type="SUPFAM" id="SSF52440">
    <property type="entry name" value="PreATP-grasp domain"/>
    <property type="match status" value="1"/>
</dbReference>
<sequence length="364" mass="38332">MSEEPPIKPGMIVGILGGGQLGRMLALAAAELGLSCHIYCPDTKSPAFAVSAARTIAPYDDESALAAFAGAVDVVTFEFENIPVETLRFLAEKVTVFPGPGSLAPTQDRLTEKTLITDLGIPVPAFAVVAEQADIYSALARTGRPAILKTRRLGYDGKGQAAIRAGDDPVGAWRVIGQAPAVLESLVPFEREVSVILARGRDGATAAYDVVENVHKDGILSTSTVPASIPAELTGEAVSIAQRIADALDHVGVLAVEMFVMSGGGPRLLVNEIAPRVHNSGHWTTDACLCSQFEQHIRAIAGWPLGSVERHSDAVMTNLIGDAVSEWPVLAAEAGARPHLYGKAEARPGRKMGHVNRITPRSSS</sequence>
<keyword evidence="2 5" id="KW-0547">Nucleotide-binding</keyword>
<reference evidence="8 9" key="1">
    <citation type="submission" date="2016-10" db="EMBL/GenBank/DDBJ databases">
        <authorList>
            <person name="de Groot N.N."/>
        </authorList>
    </citation>
    <scope>NUCLEOTIDE SEQUENCE [LARGE SCALE GENOMIC DNA]</scope>
    <source>
        <strain evidence="8 9">ATCC 35022</strain>
    </source>
</reference>
<dbReference type="InterPro" id="IPR003135">
    <property type="entry name" value="ATP-grasp_carboxylate-amine"/>
</dbReference>
<dbReference type="Proteomes" id="UP000199071">
    <property type="component" value="Unassembled WGS sequence"/>
</dbReference>
<comment type="subunit">
    <text evidence="5 6">Homodimer.</text>
</comment>
<evidence type="ECO:0000313" key="9">
    <source>
        <dbReference type="Proteomes" id="UP000199071"/>
    </source>
</evidence>
<dbReference type="STRING" id="665467.SAMN02982931_00122"/>
<accession>A0A1G6A3D8</accession>
<dbReference type="Gene3D" id="3.30.470.20">
    <property type="entry name" value="ATP-grasp fold, B domain"/>
    <property type="match status" value="1"/>
</dbReference>
<dbReference type="AlphaFoldDB" id="A0A1G6A3D8"/>
<dbReference type="InterPro" id="IPR005875">
    <property type="entry name" value="PurK"/>
</dbReference>
<comment type="function">
    <text evidence="6">Catalyzes the ATP-dependent conversion of 5-aminoimidazole ribonucleotide (AIR) and HCO(3)- to N5-carboxyaminoimidazole ribonucleotide (N5-CAIR).</text>
</comment>
<dbReference type="InterPro" id="IPR016185">
    <property type="entry name" value="PreATP-grasp_dom_sf"/>
</dbReference>
<feature type="binding site" evidence="5">
    <location>
        <position position="192"/>
    </location>
    <ligand>
        <name>ATP</name>
        <dbReference type="ChEBI" id="CHEBI:30616"/>
    </ligand>
</feature>
<dbReference type="InterPro" id="IPR054350">
    <property type="entry name" value="PurT/PurK_preATP-grasp"/>
</dbReference>
<dbReference type="GO" id="GO:0005829">
    <property type="term" value="C:cytosol"/>
    <property type="evidence" value="ECO:0007669"/>
    <property type="project" value="TreeGrafter"/>
</dbReference>
<dbReference type="Pfam" id="PF22660">
    <property type="entry name" value="RS_preATP-grasp-like"/>
    <property type="match status" value="1"/>
</dbReference>
<protein>
    <recommendedName>
        <fullName evidence="5 6">N5-carboxyaminoimidazole ribonucleotide synthase</fullName>
        <shortName evidence="5 6">N5-CAIR synthase</shortName>
        <ecNumber evidence="5 6">6.3.4.18</ecNumber>
    </recommendedName>
    <alternativeName>
        <fullName evidence="5 6">5-(carboxyamino)imidazole ribonucleotide synthetase</fullName>
    </alternativeName>
</protein>
<dbReference type="InterPro" id="IPR013815">
    <property type="entry name" value="ATP_grasp_subdomain_1"/>
</dbReference>
<dbReference type="PANTHER" id="PTHR11609">
    <property type="entry name" value="PURINE BIOSYNTHESIS PROTEIN 6/7, PUR6/7"/>
    <property type="match status" value="1"/>
</dbReference>
<evidence type="ECO:0000256" key="5">
    <source>
        <dbReference type="HAMAP-Rule" id="MF_01928"/>
    </source>
</evidence>
<dbReference type="EMBL" id="FMXQ01000001">
    <property type="protein sequence ID" value="SDB02915.1"/>
    <property type="molecule type" value="Genomic_DNA"/>
</dbReference>
<dbReference type="GO" id="GO:0004638">
    <property type="term" value="F:phosphoribosylaminoimidazole carboxylase activity"/>
    <property type="evidence" value="ECO:0007669"/>
    <property type="project" value="InterPro"/>
</dbReference>
<keyword evidence="9" id="KW-1185">Reference proteome</keyword>
<feature type="binding site" evidence="5">
    <location>
        <position position="215"/>
    </location>
    <ligand>
        <name>ATP</name>
        <dbReference type="ChEBI" id="CHEBI:30616"/>
    </ligand>
</feature>
<dbReference type="HAMAP" id="MF_01928">
    <property type="entry name" value="PurK"/>
    <property type="match status" value="1"/>
</dbReference>
<comment type="catalytic activity">
    <reaction evidence="5 6">
        <text>5-amino-1-(5-phospho-beta-D-ribosyl)imidazole + hydrogencarbonate + ATP = 5-carboxyamino-1-(5-phospho-D-ribosyl)imidazole + ADP + phosphate + 2 H(+)</text>
        <dbReference type="Rhea" id="RHEA:19317"/>
        <dbReference type="ChEBI" id="CHEBI:15378"/>
        <dbReference type="ChEBI" id="CHEBI:17544"/>
        <dbReference type="ChEBI" id="CHEBI:30616"/>
        <dbReference type="ChEBI" id="CHEBI:43474"/>
        <dbReference type="ChEBI" id="CHEBI:58730"/>
        <dbReference type="ChEBI" id="CHEBI:137981"/>
        <dbReference type="ChEBI" id="CHEBI:456216"/>
        <dbReference type="EC" id="6.3.4.18"/>
    </reaction>
</comment>
<dbReference type="Pfam" id="PF17769">
    <property type="entry name" value="PurK_C"/>
    <property type="match status" value="1"/>
</dbReference>
<keyword evidence="1 5" id="KW-0436">Ligase</keyword>
<dbReference type="GO" id="GO:0046872">
    <property type="term" value="F:metal ion binding"/>
    <property type="evidence" value="ECO:0007669"/>
    <property type="project" value="InterPro"/>
</dbReference>
<dbReference type="NCBIfam" id="NF004679">
    <property type="entry name" value="PRK06019.1-5"/>
    <property type="match status" value="1"/>
</dbReference>
<dbReference type="UniPathway" id="UPA00074">
    <property type="reaction ID" value="UER00942"/>
</dbReference>
<evidence type="ECO:0000256" key="1">
    <source>
        <dbReference type="ARBA" id="ARBA00022598"/>
    </source>
</evidence>
<feature type="binding site" evidence="5">
    <location>
        <position position="149"/>
    </location>
    <ligand>
        <name>ATP</name>
        <dbReference type="ChEBI" id="CHEBI:30616"/>
    </ligand>
</feature>
<comment type="pathway">
    <text evidence="5 6">Purine metabolism; IMP biosynthesis via de novo pathway; 5-amino-1-(5-phospho-D-ribosyl)imidazole-4-carboxylate from 5-amino-1-(5-phospho-D-ribosyl)imidazole (N5-CAIR route): step 1/2.</text>
</comment>
<dbReference type="PANTHER" id="PTHR11609:SF5">
    <property type="entry name" value="PHOSPHORIBOSYLAMINOIMIDAZOLE CARBOXYLASE"/>
    <property type="match status" value="1"/>
</dbReference>
<comment type="function">
    <text evidence="5">Catalyzes the ATP-dependent conversion of 5-aminoimidazole ribonucleotide (AIR) and HCO(3)(-) to N5-carboxyaminoimidazole ribonucleotide (N5-CAIR).</text>
</comment>
<feature type="binding site" evidence="5">
    <location>
        <begin position="154"/>
        <end position="160"/>
    </location>
    <ligand>
        <name>ATP</name>
        <dbReference type="ChEBI" id="CHEBI:30616"/>
    </ligand>
</feature>
<dbReference type="GO" id="GO:0006189">
    <property type="term" value="P:'de novo' IMP biosynthetic process"/>
    <property type="evidence" value="ECO:0007669"/>
    <property type="project" value="UniProtKB-UniRule"/>
</dbReference>
<dbReference type="GO" id="GO:0005524">
    <property type="term" value="F:ATP binding"/>
    <property type="evidence" value="ECO:0007669"/>
    <property type="project" value="UniProtKB-UniRule"/>
</dbReference>
<dbReference type="FunFam" id="3.30.1490.20:FF:000015">
    <property type="entry name" value="N5-carboxyaminoimidazole ribonucleotide synthase"/>
    <property type="match status" value="1"/>
</dbReference>
<evidence type="ECO:0000256" key="2">
    <source>
        <dbReference type="ARBA" id="ARBA00022741"/>
    </source>
</evidence>
<proteinExistence type="inferred from homology"/>
<feature type="binding site" evidence="5">
    <location>
        <begin position="184"/>
        <end position="187"/>
    </location>
    <ligand>
        <name>ATP</name>
        <dbReference type="ChEBI" id="CHEBI:30616"/>
    </ligand>
</feature>
<name>A0A1G6A3D8_9HYPH</name>
<dbReference type="EC" id="6.3.4.18" evidence="5 6"/>
<dbReference type="SUPFAM" id="SSF56059">
    <property type="entry name" value="Glutathione synthetase ATP-binding domain-like"/>
    <property type="match status" value="1"/>
</dbReference>
<evidence type="ECO:0000256" key="4">
    <source>
        <dbReference type="ARBA" id="ARBA00022840"/>
    </source>
</evidence>
<dbReference type="GO" id="GO:0034028">
    <property type="term" value="F:5-(carboxyamino)imidazole ribonucleotide synthase activity"/>
    <property type="evidence" value="ECO:0007669"/>
    <property type="project" value="UniProtKB-UniRule"/>
</dbReference>
<feature type="domain" description="ATP-grasp" evidence="7">
    <location>
        <begin position="113"/>
        <end position="301"/>
    </location>
</feature>
<dbReference type="InterPro" id="IPR040686">
    <property type="entry name" value="PurK_C"/>
</dbReference>
<keyword evidence="4 5" id="KW-0067">ATP-binding</keyword>
<dbReference type="RefSeq" id="WP_090874283.1">
    <property type="nucleotide sequence ID" value="NZ_FMXQ01000001.1"/>
</dbReference>
<gene>
    <name evidence="5 6" type="primary">purK</name>
    <name evidence="8" type="ORF">SAMN02982931_00122</name>
</gene>
<dbReference type="InterPro" id="IPR011761">
    <property type="entry name" value="ATP-grasp"/>
</dbReference>
<feature type="binding site" evidence="5">
    <location>
        <position position="109"/>
    </location>
    <ligand>
        <name>ATP</name>
        <dbReference type="ChEBI" id="CHEBI:30616"/>
    </ligand>
</feature>
<evidence type="ECO:0000256" key="6">
    <source>
        <dbReference type="RuleBase" id="RU361200"/>
    </source>
</evidence>
<dbReference type="NCBIfam" id="NF004676">
    <property type="entry name" value="PRK06019.1-2"/>
    <property type="match status" value="1"/>
</dbReference>
<dbReference type="SUPFAM" id="SSF51246">
    <property type="entry name" value="Rudiment single hybrid motif"/>
    <property type="match status" value="1"/>
</dbReference>
<evidence type="ECO:0000256" key="3">
    <source>
        <dbReference type="ARBA" id="ARBA00022755"/>
    </source>
</evidence>
<dbReference type="NCBIfam" id="TIGR01161">
    <property type="entry name" value="purK"/>
    <property type="match status" value="1"/>
</dbReference>
<dbReference type="FunFam" id="3.40.50.20:FF:000016">
    <property type="entry name" value="N5-carboxyaminoimidazole ribonucleotide synthase"/>
    <property type="match status" value="1"/>
</dbReference>
<dbReference type="PROSITE" id="PS50975">
    <property type="entry name" value="ATP_GRASP"/>
    <property type="match status" value="1"/>
</dbReference>
<dbReference type="OrthoDB" id="9804625at2"/>
<feature type="binding site" evidence="5">
    <location>
        <begin position="271"/>
        <end position="272"/>
    </location>
    <ligand>
        <name>ATP</name>
        <dbReference type="ChEBI" id="CHEBI:30616"/>
    </ligand>
</feature>
<organism evidence="8 9">
    <name type="scientific">Bauldia litoralis</name>
    <dbReference type="NCBI Taxonomy" id="665467"/>
    <lineage>
        <taxon>Bacteria</taxon>
        <taxon>Pseudomonadati</taxon>
        <taxon>Pseudomonadota</taxon>
        <taxon>Alphaproteobacteria</taxon>
        <taxon>Hyphomicrobiales</taxon>
        <taxon>Kaistiaceae</taxon>
        <taxon>Bauldia</taxon>
    </lineage>
</organism>
<evidence type="ECO:0000259" key="7">
    <source>
        <dbReference type="PROSITE" id="PS50975"/>
    </source>
</evidence>
<keyword evidence="3 5" id="KW-0658">Purine biosynthesis</keyword>
<dbReference type="InterPro" id="IPR011054">
    <property type="entry name" value="Rudment_hybrid_motif"/>
</dbReference>
<dbReference type="Pfam" id="PF02222">
    <property type="entry name" value="ATP-grasp"/>
    <property type="match status" value="1"/>
</dbReference>
<dbReference type="FunFam" id="3.30.470.20:FF:000029">
    <property type="entry name" value="N5-carboxyaminoimidazole ribonucleotide synthase"/>
    <property type="match status" value="1"/>
</dbReference>
<comment type="similarity">
    <text evidence="5 6">Belongs to the PurK/PurT family.</text>
</comment>
<dbReference type="Gene3D" id="3.40.50.20">
    <property type="match status" value="1"/>
</dbReference>